<proteinExistence type="predicted"/>
<accession>A0A6A0AEQ3</accession>
<feature type="region of interest" description="Disordered" evidence="1">
    <location>
        <begin position="40"/>
        <end position="73"/>
    </location>
</feature>
<feature type="non-terminal residue" evidence="2">
    <location>
        <position position="73"/>
    </location>
</feature>
<reference evidence="2 3" key="1">
    <citation type="submission" date="2020-02" db="EMBL/GenBank/DDBJ databases">
        <title>Draft genome sequence of Haematococcus lacustris strain NIES-144.</title>
        <authorList>
            <person name="Morimoto D."/>
            <person name="Nakagawa S."/>
            <person name="Yoshida T."/>
            <person name="Sawayama S."/>
        </authorList>
    </citation>
    <scope>NUCLEOTIDE SEQUENCE [LARGE SCALE GENOMIC DNA]</scope>
    <source>
        <strain evidence="2 3">NIES-144</strain>
    </source>
</reference>
<name>A0A6A0AEQ3_HAELA</name>
<evidence type="ECO:0000313" key="2">
    <source>
        <dbReference type="EMBL" id="GFH31128.1"/>
    </source>
</evidence>
<comment type="caution">
    <text evidence="2">The sequence shown here is derived from an EMBL/GenBank/DDBJ whole genome shotgun (WGS) entry which is preliminary data.</text>
</comment>
<feature type="compositionally biased region" description="Polar residues" evidence="1">
    <location>
        <begin position="10"/>
        <end position="22"/>
    </location>
</feature>
<gene>
    <name evidence="2" type="ORF">HaLaN_30107</name>
</gene>
<sequence length="73" mass="7802">MLMEHKQPTDTRAQFSQEASSGAMTEALVDVRGCDFSGLDLRKKRPLSSPAPAAGSRLGTRLEAASPGLGWKE</sequence>
<keyword evidence="3" id="KW-1185">Reference proteome</keyword>
<feature type="non-terminal residue" evidence="2">
    <location>
        <position position="1"/>
    </location>
</feature>
<feature type="region of interest" description="Disordered" evidence="1">
    <location>
        <begin position="1"/>
        <end position="22"/>
    </location>
</feature>
<protein>
    <submittedName>
        <fullName evidence="2">Uncharacterized protein</fullName>
    </submittedName>
</protein>
<dbReference type="Proteomes" id="UP000485058">
    <property type="component" value="Unassembled WGS sequence"/>
</dbReference>
<evidence type="ECO:0000313" key="3">
    <source>
        <dbReference type="Proteomes" id="UP000485058"/>
    </source>
</evidence>
<evidence type="ECO:0000256" key="1">
    <source>
        <dbReference type="SAM" id="MobiDB-lite"/>
    </source>
</evidence>
<dbReference type="AlphaFoldDB" id="A0A6A0AEQ3"/>
<organism evidence="2 3">
    <name type="scientific">Haematococcus lacustris</name>
    <name type="common">Green alga</name>
    <name type="synonym">Haematococcus pluvialis</name>
    <dbReference type="NCBI Taxonomy" id="44745"/>
    <lineage>
        <taxon>Eukaryota</taxon>
        <taxon>Viridiplantae</taxon>
        <taxon>Chlorophyta</taxon>
        <taxon>core chlorophytes</taxon>
        <taxon>Chlorophyceae</taxon>
        <taxon>CS clade</taxon>
        <taxon>Chlamydomonadales</taxon>
        <taxon>Haematococcaceae</taxon>
        <taxon>Haematococcus</taxon>
    </lineage>
</organism>
<dbReference type="EMBL" id="BLLF01005391">
    <property type="protein sequence ID" value="GFH31128.1"/>
    <property type="molecule type" value="Genomic_DNA"/>
</dbReference>